<dbReference type="Proteomes" id="UP000049685">
    <property type="component" value="Unassembled WGS sequence"/>
</dbReference>
<dbReference type="AlphaFoldDB" id="A0A9P1L121"/>
<accession>A0A9P1L121</accession>
<evidence type="ECO:0000256" key="7">
    <source>
        <dbReference type="ARBA" id="ARBA00023136"/>
    </source>
</evidence>
<reference evidence="10" key="1">
    <citation type="submission" date="2015-01" db="EMBL/GenBank/DDBJ databases">
        <authorList>
            <person name="Aslett A.Martin."/>
            <person name="De Silva Nishadi"/>
        </authorList>
    </citation>
    <scope>NUCLEOTIDE SEQUENCE [LARGE SCALE GENOMIC DNA]</scope>
    <source>
        <strain evidence="10">UMC4404</strain>
    </source>
</reference>
<evidence type="ECO:0000256" key="4">
    <source>
        <dbReference type="ARBA" id="ARBA00022692"/>
    </source>
</evidence>
<evidence type="ECO:0000256" key="3">
    <source>
        <dbReference type="ARBA" id="ARBA00022670"/>
    </source>
</evidence>
<organism evidence="9 10">
    <name type="scientific">Paraclostridium sordellii</name>
    <name type="common">Clostridium sordellii</name>
    <dbReference type="NCBI Taxonomy" id="1505"/>
    <lineage>
        <taxon>Bacteria</taxon>
        <taxon>Bacillati</taxon>
        <taxon>Bacillota</taxon>
        <taxon>Clostridia</taxon>
        <taxon>Peptostreptococcales</taxon>
        <taxon>Peptostreptococcaceae</taxon>
        <taxon>Paraclostridium</taxon>
    </lineage>
</organism>
<sequence>MIKSLSNKITSFLVHKNSIDNEDSEVCSYGLEVLISSLINTVIVLFIGFILGKFMQTAVFIVCYCSIRQFSGGYHSSSHGKCIFTFLCMYIATVVIVGNIYSIYLKPVILLICILNWISIFILVPVEHVNNPLTDLEKIKNKKNARVIVTLVLVGILMGLYLDLAYEYVLYSVLAICWVNFMFILQIVKNKGDK</sequence>
<feature type="transmembrane region" description="Helical" evidence="8">
    <location>
        <begin position="107"/>
        <end position="124"/>
    </location>
</feature>
<dbReference type="GO" id="GO:0009372">
    <property type="term" value="P:quorum sensing"/>
    <property type="evidence" value="ECO:0007669"/>
    <property type="project" value="UniProtKB-KW"/>
</dbReference>
<keyword evidence="2" id="KW-0673">Quorum sensing</keyword>
<evidence type="ECO:0000256" key="6">
    <source>
        <dbReference type="ARBA" id="ARBA00022989"/>
    </source>
</evidence>
<evidence type="ECO:0000256" key="2">
    <source>
        <dbReference type="ARBA" id="ARBA00022654"/>
    </source>
</evidence>
<dbReference type="EC" id="3.4.-.-" evidence="9"/>
<keyword evidence="5 9" id="KW-0378">Hydrolase</keyword>
<keyword evidence="4 8" id="KW-0812">Transmembrane</keyword>
<evidence type="ECO:0000313" key="10">
    <source>
        <dbReference type="Proteomes" id="UP000049685"/>
    </source>
</evidence>
<evidence type="ECO:0000313" key="9">
    <source>
        <dbReference type="EMBL" id="CEN31387.1"/>
    </source>
</evidence>
<dbReference type="GO" id="GO:0008233">
    <property type="term" value="F:peptidase activity"/>
    <property type="evidence" value="ECO:0007669"/>
    <property type="project" value="UniProtKB-KW"/>
</dbReference>
<evidence type="ECO:0000256" key="5">
    <source>
        <dbReference type="ARBA" id="ARBA00022801"/>
    </source>
</evidence>
<keyword evidence="3" id="KW-0645">Protease</keyword>
<feature type="transmembrane region" description="Helical" evidence="8">
    <location>
        <begin position="83"/>
        <end position="101"/>
    </location>
</feature>
<evidence type="ECO:0000256" key="8">
    <source>
        <dbReference type="SAM" id="Phobius"/>
    </source>
</evidence>
<keyword evidence="6 8" id="KW-1133">Transmembrane helix</keyword>
<feature type="transmembrane region" description="Helical" evidence="8">
    <location>
        <begin position="168"/>
        <end position="188"/>
    </location>
</feature>
<dbReference type="SMART" id="SM00793">
    <property type="entry name" value="AgrB"/>
    <property type="match status" value="1"/>
</dbReference>
<dbReference type="GO" id="GO:0006508">
    <property type="term" value="P:proteolysis"/>
    <property type="evidence" value="ECO:0007669"/>
    <property type="project" value="UniProtKB-KW"/>
</dbReference>
<dbReference type="Pfam" id="PF04647">
    <property type="entry name" value="AgrB"/>
    <property type="match status" value="1"/>
</dbReference>
<comment type="caution">
    <text evidence="9">The sequence shown here is derived from an EMBL/GenBank/DDBJ whole genome shotgun (WGS) entry which is preliminary data.</text>
</comment>
<protein>
    <submittedName>
        <fullName evidence="9">Accessory gene regulator protein B</fullName>
        <ecNumber evidence="9">3.4.-.-</ecNumber>
    </submittedName>
</protein>
<dbReference type="GO" id="GO:0016020">
    <property type="term" value="C:membrane"/>
    <property type="evidence" value="ECO:0007669"/>
    <property type="project" value="InterPro"/>
</dbReference>
<proteinExistence type="predicted"/>
<evidence type="ECO:0000256" key="1">
    <source>
        <dbReference type="ARBA" id="ARBA00022475"/>
    </source>
</evidence>
<name>A0A9P1L121_PARSO</name>
<dbReference type="RefSeq" id="WP_057557037.1">
    <property type="nucleotide sequence ID" value="NZ_CDNY01000001.1"/>
</dbReference>
<keyword evidence="1" id="KW-1003">Cell membrane</keyword>
<dbReference type="EMBL" id="CDNY01000001">
    <property type="protein sequence ID" value="CEN31387.1"/>
    <property type="molecule type" value="Genomic_DNA"/>
</dbReference>
<dbReference type="InterPro" id="IPR006741">
    <property type="entry name" value="AgrB"/>
</dbReference>
<feature type="transmembrane region" description="Helical" evidence="8">
    <location>
        <begin position="38"/>
        <end position="62"/>
    </location>
</feature>
<gene>
    <name evidence="9" type="primary">agrB1_3</name>
    <name evidence="9" type="ORF">UMC4404_32191</name>
</gene>
<feature type="transmembrane region" description="Helical" evidence="8">
    <location>
        <begin position="145"/>
        <end position="162"/>
    </location>
</feature>
<keyword evidence="7 8" id="KW-0472">Membrane</keyword>